<proteinExistence type="predicted"/>
<feature type="region of interest" description="Disordered" evidence="1">
    <location>
        <begin position="244"/>
        <end position="267"/>
    </location>
</feature>
<keyword evidence="3" id="KW-1185">Reference proteome</keyword>
<dbReference type="AlphaFoldDB" id="A0A2I0AA60"/>
<organism evidence="2 3">
    <name type="scientific">Apostasia shenzhenica</name>
    <dbReference type="NCBI Taxonomy" id="1088818"/>
    <lineage>
        <taxon>Eukaryota</taxon>
        <taxon>Viridiplantae</taxon>
        <taxon>Streptophyta</taxon>
        <taxon>Embryophyta</taxon>
        <taxon>Tracheophyta</taxon>
        <taxon>Spermatophyta</taxon>
        <taxon>Magnoliopsida</taxon>
        <taxon>Liliopsida</taxon>
        <taxon>Asparagales</taxon>
        <taxon>Orchidaceae</taxon>
        <taxon>Apostasioideae</taxon>
        <taxon>Apostasia</taxon>
    </lineage>
</organism>
<sequence>MIPSPKASCFTLPLHKDIIPSKNPLKNGSLMFIDPLGQGLISQEPSFSLEQGGGAIRAAYQPILVAVLAPPHPPLLLYEQLPAPAAVSARNEPDTAAAPAQESWILAGNPVEQPAKLAGLVELPQVFRPADVRPADEDLGKRRRTPLAAEQRLELVPVGGVHGDVPLVDGDAEAAEDGADGAAVLVRAPDAAEGGGVDNDAGIGRREFWFVVGEILPEETGRVAGAAVGGVVVGEGSREKKGLLRGRGRAGSAGGEGVAETIHEIPG</sequence>
<gene>
    <name evidence="2" type="ORF">AXF42_Ash020403</name>
</gene>
<dbReference type="Proteomes" id="UP000236161">
    <property type="component" value="Unassembled WGS sequence"/>
</dbReference>
<evidence type="ECO:0000313" key="3">
    <source>
        <dbReference type="Proteomes" id="UP000236161"/>
    </source>
</evidence>
<reference evidence="2 3" key="1">
    <citation type="journal article" date="2017" name="Nature">
        <title>The Apostasia genome and the evolution of orchids.</title>
        <authorList>
            <person name="Zhang G.Q."/>
            <person name="Liu K.W."/>
            <person name="Li Z."/>
            <person name="Lohaus R."/>
            <person name="Hsiao Y.Y."/>
            <person name="Niu S.C."/>
            <person name="Wang J.Y."/>
            <person name="Lin Y.C."/>
            <person name="Xu Q."/>
            <person name="Chen L.J."/>
            <person name="Yoshida K."/>
            <person name="Fujiwara S."/>
            <person name="Wang Z.W."/>
            <person name="Zhang Y.Q."/>
            <person name="Mitsuda N."/>
            <person name="Wang M."/>
            <person name="Liu G.H."/>
            <person name="Pecoraro L."/>
            <person name="Huang H.X."/>
            <person name="Xiao X.J."/>
            <person name="Lin M."/>
            <person name="Wu X.Y."/>
            <person name="Wu W.L."/>
            <person name="Chen Y.Y."/>
            <person name="Chang S.B."/>
            <person name="Sakamoto S."/>
            <person name="Ohme-Takagi M."/>
            <person name="Yagi M."/>
            <person name="Zeng S.J."/>
            <person name="Shen C.Y."/>
            <person name="Yeh C.M."/>
            <person name="Luo Y.B."/>
            <person name="Tsai W.C."/>
            <person name="Van de Peer Y."/>
            <person name="Liu Z.J."/>
        </authorList>
    </citation>
    <scope>NUCLEOTIDE SEQUENCE [LARGE SCALE GENOMIC DNA]</scope>
    <source>
        <strain evidence="3">cv. Shenzhen</strain>
        <tissue evidence="2">Stem</tissue>
    </source>
</reference>
<protein>
    <submittedName>
        <fullName evidence="2">Uncharacterized protein</fullName>
    </submittedName>
</protein>
<dbReference type="EMBL" id="KZ452004">
    <property type="protein sequence ID" value="PKA52442.1"/>
    <property type="molecule type" value="Genomic_DNA"/>
</dbReference>
<accession>A0A2I0AA60</accession>
<name>A0A2I0AA60_9ASPA</name>
<evidence type="ECO:0000313" key="2">
    <source>
        <dbReference type="EMBL" id="PKA52442.1"/>
    </source>
</evidence>
<evidence type="ECO:0000256" key="1">
    <source>
        <dbReference type="SAM" id="MobiDB-lite"/>
    </source>
</evidence>